<dbReference type="AlphaFoldDB" id="A0A371D5L8"/>
<evidence type="ECO:0000313" key="2">
    <source>
        <dbReference type="EMBL" id="RDX47827.1"/>
    </source>
</evidence>
<feature type="region of interest" description="Disordered" evidence="1">
    <location>
        <begin position="86"/>
        <end position="115"/>
    </location>
</feature>
<evidence type="ECO:0000256" key="1">
    <source>
        <dbReference type="SAM" id="MobiDB-lite"/>
    </source>
</evidence>
<accession>A0A371D5L8</accession>
<feature type="compositionally biased region" description="Pro residues" evidence="1">
    <location>
        <begin position="18"/>
        <end position="27"/>
    </location>
</feature>
<name>A0A371D5L8_9APHY</name>
<feature type="region of interest" description="Disordered" evidence="1">
    <location>
        <begin position="1"/>
        <end position="64"/>
    </location>
</feature>
<feature type="compositionally biased region" description="Pro residues" evidence="1">
    <location>
        <begin position="1"/>
        <end position="10"/>
    </location>
</feature>
<dbReference type="Proteomes" id="UP000256964">
    <property type="component" value="Unassembled WGS sequence"/>
</dbReference>
<keyword evidence="3" id="KW-1185">Reference proteome</keyword>
<gene>
    <name evidence="2" type="ORF">OH76DRAFT_1484500</name>
</gene>
<protein>
    <submittedName>
        <fullName evidence="2">Uncharacterized protein</fullName>
    </submittedName>
</protein>
<evidence type="ECO:0000313" key="3">
    <source>
        <dbReference type="Proteomes" id="UP000256964"/>
    </source>
</evidence>
<proteinExistence type="predicted"/>
<organism evidence="2 3">
    <name type="scientific">Lentinus brumalis</name>
    <dbReference type="NCBI Taxonomy" id="2498619"/>
    <lineage>
        <taxon>Eukaryota</taxon>
        <taxon>Fungi</taxon>
        <taxon>Dikarya</taxon>
        <taxon>Basidiomycota</taxon>
        <taxon>Agaricomycotina</taxon>
        <taxon>Agaricomycetes</taxon>
        <taxon>Polyporales</taxon>
        <taxon>Polyporaceae</taxon>
        <taxon>Lentinus</taxon>
    </lineage>
</organism>
<dbReference type="EMBL" id="KZ857416">
    <property type="protein sequence ID" value="RDX47827.1"/>
    <property type="molecule type" value="Genomic_DNA"/>
</dbReference>
<sequence>MSHPPDPPSPLTLAVALGPPPRPPRPQPLWLDHHLLGPECPPPRISRRPRIRRSMPSMRPPPLISLPLPPSPALLAPSTPYALSPSLLPEQPALDHSPAGSSNETRPRCSSVRSATYPPLHPRLATSILELEDALRTDFSLGTSISLGTGITPGSIDLDTFLGPEVVFEIENDAGFQPPPPLLTHRSASIAISHASAARLRARAERAPDAPKKVFSAPGICKLPGGPPKRSSLIPTPPLYPAM</sequence>
<reference evidence="2 3" key="1">
    <citation type="journal article" date="2018" name="Biotechnol. Biofuels">
        <title>Integrative visual omics of the white-rot fungus Polyporus brumalis exposes the biotechnological potential of its oxidative enzymes for delignifying raw plant biomass.</title>
        <authorList>
            <person name="Miyauchi S."/>
            <person name="Rancon A."/>
            <person name="Drula E."/>
            <person name="Hage H."/>
            <person name="Chaduli D."/>
            <person name="Favel A."/>
            <person name="Grisel S."/>
            <person name="Henrissat B."/>
            <person name="Herpoel-Gimbert I."/>
            <person name="Ruiz-Duenas F.J."/>
            <person name="Chevret D."/>
            <person name="Hainaut M."/>
            <person name="Lin J."/>
            <person name="Wang M."/>
            <person name="Pangilinan J."/>
            <person name="Lipzen A."/>
            <person name="Lesage-Meessen L."/>
            <person name="Navarro D."/>
            <person name="Riley R."/>
            <person name="Grigoriev I.V."/>
            <person name="Zhou S."/>
            <person name="Raouche S."/>
            <person name="Rosso M.N."/>
        </authorList>
    </citation>
    <scope>NUCLEOTIDE SEQUENCE [LARGE SCALE GENOMIC DNA]</scope>
    <source>
        <strain evidence="2 3">BRFM 1820</strain>
    </source>
</reference>